<keyword evidence="4" id="KW-1017">Isopeptide bond</keyword>
<keyword evidence="5" id="KW-0597">Phosphoprotein</keyword>
<evidence type="ECO:0000256" key="13">
    <source>
        <dbReference type="ARBA" id="ARBA00093543"/>
    </source>
</evidence>
<evidence type="ECO:0000256" key="7">
    <source>
        <dbReference type="ARBA" id="ARBA00022853"/>
    </source>
</evidence>
<dbReference type="OrthoDB" id="677315at2759"/>
<evidence type="ECO:0000259" key="15">
    <source>
        <dbReference type="Pfam" id="PF13891"/>
    </source>
</evidence>
<feature type="compositionally biased region" description="Pro residues" evidence="14">
    <location>
        <begin position="11"/>
        <end position="21"/>
    </location>
</feature>
<dbReference type="Proteomes" id="UP000623129">
    <property type="component" value="Unassembled WGS sequence"/>
</dbReference>
<dbReference type="InterPro" id="IPR026316">
    <property type="entry name" value="NSL2"/>
</dbReference>
<dbReference type="AlphaFoldDB" id="A0A833R2F3"/>
<dbReference type="GO" id="GO:0044545">
    <property type="term" value="C:NSL complex"/>
    <property type="evidence" value="ECO:0007669"/>
    <property type="project" value="TreeGrafter"/>
</dbReference>
<evidence type="ECO:0000256" key="1">
    <source>
        <dbReference type="ARBA" id="ARBA00004123"/>
    </source>
</evidence>
<dbReference type="EMBL" id="SWLB01000015">
    <property type="protein sequence ID" value="KAF3328534.1"/>
    <property type="molecule type" value="Genomic_DNA"/>
</dbReference>
<evidence type="ECO:0000256" key="9">
    <source>
        <dbReference type="ARBA" id="ARBA00023242"/>
    </source>
</evidence>
<reference evidence="16" key="1">
    <citation type="submission" date="2020-01" db="EMBL/GenBank/DDBJ databases">
        <title>Genome sequence of Kobresia littledalei, the first chromosome-level genome in the family Cyperaceae.</title>
        <authorList>
            <person name="Qu G."/>
        </authorList>
    </citation>
    <scope>NUCLEOTIDE SEQUENCE</scope>
    <source>
        <strain evidence="16">C.B.Clarke</strain>
        <tissue evidence="16">Leaf</tissue>
    </source>
</reference>
<comment type="subunit">
    <text evidence="13">Component of the NSL complex at least composed of KAT8/MOF, KANSL1, KANSL2, KANSL3, MCRS1, PHF20, OGT1/OGT, WDR5 and HCFC1.</text>
</comment>
<evidence type="ECO:0000256" key="12">
    <source>
        <dbReference type="ARBA" id="ARBA00093359"/>
    </source>
</evidence>
<feature type="domain" description="KANL2-like probable zinc-finger" evidence="15">
    <location>
        <begin position="117"/>
        <end position="178"/>
    </location>
</feature>
<feature type="region of interest" description="Disordered" evidence="14">
    <location>
        <begin position="1"/>
        <end position="32"/>
    </location>
</feature>
<keyword evidence="8" id="KW-0496">Mitochondrion</keyword>
<evidence type="ECO:0000256" key="3">
    <source>
        <dbReference type="ARBA" id="ARBA00015508"/>
    </source>
</evidence>
<gene>
    <name evidence="16" type="ORF">FCM35_KLT05612</name>
</gene>
<evidence type="ECO:0000256" key="4">
    <source>
        <dbReference type="ARBA" id="ARBA00022499"/>
    </source>
</evidence>
<evidence type="ECO:0000313" key="17">
    <source>
        <dbReference type="Proteomes" id="UP000623129"/>
    </source>
</evidence>
<comment type="subcellular location">
    <subcellularLocation>
        <location evidence="2">Mitochondrion</location>
    </subcellularLocation>
    <subcellularLocation>
        <location evidence="1">Nucleus</location>
    </subcellularLocation>
</comment>
<comment type="caution">
    <text evidence="16">The sequence shown here is derived from an EMBL/GenBank/DDBJ whole genome shotgun (WGS) entry which is preliminary data.</text>
</comment>
<dbReference type="GO" id="GO:0005634">
    <property type="term" value="C:nucleus"/>
    <property type="evidence" value="ECO:0007669"/>
    <property type="project" value="UniProtKB-SubCell"/>
</dbReference>
<accession>A0A833R2F3</accession>
<dbReference type="InterPro" id="IPR025927">
    <property type="entry name" value="Znf_KANL2-like"/>
</dbReference>
<comment type="function">
    <text evidence="12">Non-catalytic component of the NSL histone acetyltransferase complex, a multiprotein complex that mediates histone H4 acetylation at 'Lys-5'- and 'Lys-8' (H4K5ac and H4K8ac) at transcription start sites and promotes transcription initiation. Required for NSL complex stability and for transcription of intraciliary transport genes in both ciliated and non-ciliated cells by regulating histone H4 acetylation at 'Lys-5'- and 'Lys-12' (H4K5ac and H4K12ac). This is necessary for cilium assembly in ciliated cells and for organization of the microtubule cytoskeleton in non-ciliated cells. Required within the NSL complex to maintain nuclear architecture stability by promoting KAT8-mediated acetylation of lamin LMNA.</text>
</comment>
<evidence type="ECO:0000256" key="5">
    <source>
        <dbReference type="ARBA" id="ARBA00022553"/>
    </source>
</evidence>
<keyword evidence="7" id="KW-0156">Chromatin regulator</keyword>
<keyword evidence="6" id="KW-0832">Ubl conjugation</keyword>
<name>A0A833R2F3_9POAL</name>
<evidence type="ECO:0000313" key="16">
    <source>
        <dbReference type="EMBL" id="KAF3328534.1"/>
    </source>
</evidence>
<proteinExistence type="predicted"/>
<keyword evidence="17" id="KW-1185">Reference proteome</keyword>
<sequence>MERQERSSPPSVDPVSPPNPSPEKLSSEEEGCSVLGQAAALSREEVLRRRSKRLQRLEAVYRKQYWALMEEMKNKHREYCWEHGKSPLEEEEGEDRNIEGEADLGLGLETGERKRCFFYACKTKAMPLTKFCHLHILSDPKQNLYKQCAFVKSSQQSGQSICGKPVLKAAMPSLCQVHLQRSQKGITQALKKAGLNPSASNNPVPKFSVLIAQSVRQIQARRIAFRTFKNSIAWKDGNAF</sequence>
<evidence type="ECO:0000256" key="11">
    <source>
        <dbReference type="ARBA" id="ARBA00033378"/>
    </source>
</evidence>
<evidence type="ECO:0000256" key="14">
    <source>
        <dbReference type="SAM" id="MobiDB-lite"/>
    </source>
</evidence>
<evidence type="ECO:0000256" key="8">
    <source>
        <dbReference type="ARBA" id="ARBA00023128"/>
    </source>
</evidence>
<evidence type="ECO:0000256" key="6">
    <source>
        <dbReference type="ARBA" id="ARBA00022843"/>
    </source>
</evidence>
<dbReference type="GO" id="GO:0006325">
    <property type="term" value="P:chromatin organization"/>
    <property type="evidence" value="ECO:0007669"/>
    <property type="project" value="UniProtKB-KW"/>
</dbReference>
<protein>
    <recommendedName>
        <fullName evidence="3">KAT8 regulatory NSL complex subunit 2</fullName>
    </recommendedName>
    <alternativeName>
        <fullName evidence="11">NSL complex protein NSL2</fullName>
    </alternativeName>
    <alternativeName>
        <fullName evidence="10">Non-specific lethal 2 homolog</fullName>
    </alternativeName>
</protein>
<keyword evidence="9" id="KW-0539">Nucleus</keyword>
<dbReference type="PANTHER" id="PTHR13453">
    <property type="entry name" value="KAT8 REGULATORY NSL COMPLEX SUBUNIT 2"/>
    <property type="match status" value="1"/>
</dbReference>
<evidence type="ECO:0000256" key="10">
    <source>
        <dbReference type="ARBA" id="ARBA00032947"/>
    </source>
</evidence>
<dbReference type="PANTHER" id="PTHR13453:SF1">
    <property type="entry name" value="KAT8 REGULATORY NSL COMPLEX SUBUNIT 2"/>
    <property type="match status" value="1"/>
</dbReference>
<evidence type="ECO:0000256" key="2">
    <source>
        <dbReference type="ARBA" id="ARBA00004173"/>
    </source>
</evidence>
<dbReference type="Pfam" id="PF13891">
    <property type="entry name" value="zf-C3HC3H_KANSL2"/>
    <property type="match status" value="1"/>
</dbReference>
<dbReference type="GO" id="GO:0005739">
    <property type="term" value="C:mitochondrion"/>
    <property type="evidence" value="ECO:0007669"/>
    <property type="project" value="UniProtKB-SubCell"/>
</dbReference>
<organism evidence="16 17">
    <name type="scientific">Carex littledalei</name>
    <dbReference type="NCBI Taxonomy" id="544730"/>
    <lineage>
        <taxon>Eukaryota</taxon>
        <taxon>Viridiplantae</taxon>
        <taxon>Streptophyta</taxon>
        <taxon>Embryophyta</taxon>
        <taxon>Tracheophyta</taxon>
        <taxon>Spermatophyta</taxon>
        <taxon>Magnoliopsida</taxon>
        <taxon>Liliopsida</taxon>
        <taxon>Poales</taxon>
        <taxon>Cyperaceae</taxon>
        <taxon>Cyperoideae</taxon>
        <taxon>Cariceae</taxon>
        <taxon>Carex</taxon>
        <taxon>Carex subgen. Euthyceras</taxon>
    </lineage>
</organism>